<comment type="caution">
    <text evidence="1">The sequence shown here is derived from an EMBL/GenBank/DDBJ whole genome shotgun (WGS) entry which is preliminary data.</text>
</comment>
<name>A0ABN3H288_9ACTN</name>
<reference evidence="1 2" key="1">
    <citation type="journal article" date="2019" name="Int. J. Syst. Evol. Microbiol.">
        <title>The Global Catalogue of Microorganisms (GCM) 10K type strain sequencing project: providing services to taxonomists for standard genome sequencing and annotation.</title>
        <authorList>
            <consortium name="The Broad Institute Genomics Platform"/>
            <consortium name="The Broad Institute Genome Sequencing Center for Infectious Disease"/>
            <person name="Wu L."/>
            <person name="Ma J."/>
        </authorList>
    </citation>
    <scope>NUCLEOTIDE SEQUENCE [LARGE SCALE GENOMIC DNA]</scope>
    <source>
        <strain evidence="1 2">JCM 3272</strain>
    </source>
</reference>
<accession>A0ABN3H288</accession>
<dbReference type="RefSeq" id="WP_344616351.1">
    <property type="nucleotide sequence ID" value="NZ_BAAARV010000062.1"/>
</dbReference>
<evidence type="ECO:0000313" key="1">
    <source>
        <dbReference type="EMBL" id="GAA2365898.1"/>
    </source>
</evidence>
<evidence type="ECO:0000313" key="2">
    <source>
        <dbReference type="Proteomes" id="UP001501444"/>
    </source>
</evidence>
<proteinExistence type="predicted"/>
<dbReference type="EMBL" id="BAAARV010000062">
    <property type="protein sequence ID" value="GAA2365898.1"/>
    <property type="molecule type" value="Genomic_DNA"/>
</dbReference>
<sequence length="83" mass="8783">MTTLFVLDIDDFRPVATAAAADPAVTVRRRGPYLELTADGGIAVERAATGCRNAVWYSCVAAVRGTVTRWDSTGLTVAPAVTR</sequence>
<keyword evidence="2" id="KW-1185">Reference proteome</keyword>
<protein>
    <submittedName>
        <fullName evidence="1">Uncharacterized protein</fullName>
    </submittedName>
</protein>
<dbReference type="Proteomes" id="UP001501444">
    <property type="component" value="Unassembled WGS sequence"/>
</dbReference>
<gene>
    <name evidence="1" type="ORF">GCM10010170_064680</name>
</gene>
<organism evidence="1 2">
    <name type="scientific">Dactylosporangium salmoneum</name>
    <dbReference type="NCBI Taxonomy" id="53361"/>
    <lineage>
        <taxon>Bacteria</taxon>
        <taxon>Bacillati</taxon>
        <taxon>Actinomycetota</taxon>
        <taxon>Actinomycetes</taxon>
        <taxon>Micromonosporales</taxon>
        <taxon>Micromonosporaceae</taxon>
        <taxon>Dactylosporangium</taxon>
    </lineage>
</organism>